<gene>
    <name evidence="7" type="ORF">J2Z20_003042</name>
</gene>
<feature type="domain" description="HTH deoR-type" evidence="5">
    <location>
        <begin position="9"/>
        <end position="77"/>
    </location>
</feature>
<dbReference type="SUPFAM" id="SSF54631">
    <property type="entry name" value="CBS-domain pair"/>
    <property type="match status" value="1"/>
</dbReference>
<protein>
    <submittedName>
        <fullName evidence="7">Transcriptional regulator</fullName>
    </submittedName>
</protein>
<evidence type="ECO:0000313" key="8">
    <source>
        <dbReference type="Proteomes" id="UP001519273"/>
    </source>
</evidence>
<keyword evidence="4" id="KW-0129">CBS domain</keyword>
<keyword evidence="2" id="KW-0805">Transcription regulation</keyword>
<dbReference type="SMART" id="SM00116">
    <property type="entry name" value="CBS"/>
    <property type="match status" value="2"/>
</dbReference>
<reference evidence="7 8" key="1">
    <citation type="submission" date="2021-03" db="EMBL/GenBank/DDBJ databases">
        <title>Genomic Encyclopedia of Type Strains, Phase IV (KMG-IV): sequencing the most valuable type-strain genomes for metagenomic binning, comparative biology and taxonomic classification.</title>
        <authorList>
            <person name="Goeker M."/>
        </authorList>
    </citation>
    <scope>NUCLEOTIDE SEQUENCE [LARGE SCALE GENOMIC DNA]</scope>
    <source>
        <strain evidence="7 8">DSM 23491</strain>
    </source>
</reference>
<dbReference type="Proteomes" id="UP001519273">
    <property type="component" value="Unassembled WGS sequence"/>
</dbReference>
<evidence type="ECO:0000256" key="4">
    <source>
        <dbReference type="PROSITE-ProRule" id="PRU00703"/>
    </source>
</evidence>
<dbReference type="Gene3D" id="3.10.580.10">
    <property type="entry name" value="CBS-domain"/>
    <property type="match status" value="1"/>
</dbReference>
<dbReference type="InterPro" id="IPR013196">
    <property type="entry name" value="HTH_11"/>
</dbReference>
<evidence type="ECO:0000256" key="3">
    <source>
        <dbReference type="ARBA" id="ARBA00023163"/>
    </source>
</evidence>
<dbReference type="InterPro" id="IPR046342">
    <property type="entry name" value="CBS_dom_sf"/>
</dbReference>
<name>A0ABS4H6H1_9BACL</name>
<dbReference type="InterPro" id="IPR051462">
    <property type="entry name" value="CBS_domain-containing"/>
</dbReference>
<keyword evidence="8" id="KW-1185">Reference proteome</keyword>
<dbReference type="EMBL" id="JAGGKP010000010">
    <property type="protein sequence ID" value="MBP1938124.1"/>
    <property type="molecule type" value="Genomic_DNA"/>
</dbReference>
<dbReference type="PANTHER" id="PTHR48108">
    <property type="entry name" value="CBS DOMAIN-CONTAINING PROTEIN CBSX2, CHLOROPLASTIC"/>
    <property type="match status" value="1"/>
</dbReference>
<evidence type="ECO:0000313" key="7">
    <source>
        <dbReference type="EMBL" id="MBP1938124.1"/>
    </source>
</evidence>
<comment type="caution">
    <text evidence="7">The sequence shown here is derived from an EMBL/GenBank/DDBJ whole genome shotgun (WGS) entry which is preliminary data.</text>
</comment>
<dbReference type="Pfam" id="PF08279">
    <property type="entry name" value="HTH_11"/>
    <property type="match status" value="1"/>
</dbReference>
<accession>A0ABS4H6H1</accession>
<keyword evidence="1" id="KW-0677">Repeat</keyword>
<dbReference type="PROSITE" id="PS51371">
    <property type="entry name" value="CBS"/>
    <property type="match status" value="2"/>
</dbReference>
<dbReference type="SUPFAM" id="SSF46785">
    <property type="entry name" value="Winged helix' DNA-binding domain"/>
    <property type="match status" value="1"/>
</dbReference>
<dbReference type="InterPro" id="IPR000644">
    <property type="entry name" value="CBS_dom"/>
</dbReference>
<keyword evidence="3" id="KW-0804">Transcription</keyword>
<dbReference type="PANTHER" id="PTHR48108:SF32">
    <property type="entry name" value="TRANSCRIPTIONAL REPRESSOR CCPN"/>
    <property type="match status" value="1"/>
</dbReference>
<proteinExistence type="predicted"/>
<sequence>MREGIVIQLSQRQTEIVELVRHHEPVTGEQIAEMLGLSRPTIRSDLSILVMLGVLDAKPKVGYFLGKALKLTGHVETRLKQLKVKDIYSEPIIISESASAYDAMVALFKENTGTLMVVNDAGFFTGIVSHKDLLKITLGQNNLNDIPVTMVMTRRAQTLAVTEDESILSATQKMLDRQISCLPVIQTSWNKNERSEENPYEVIGRVTKTNLLVVLLELTAEH</sequence>
<evidence type="ECO:0000256" key="1">
    <source>
        <dbReference type="ARBA" id="ARBA00022737"/>
    </source>
</evidence>
<dbReference type="Pfam" id="PF00571">
    <property type="entry name" value="CBS"/>
    <property type="match status" value="2"/>
</dbReference>
<dbReference type="InterPro" id="IPR001034">
    <property type="entry name" value="DeoR_HTH"/>
</dbReference>
<evidence type="ECO:0000256" key="2">
    <source>
        <dbReference type="ARBA" id="ARBA00023015"/>
    </source>
</evidence>
<evidence type="ECO:0000259" key="6">
    <source>
        <dbReference type="PROSITE" id="PS51371"/>
    </source>
</evidence>
<dbReference type="RefSeq" id="WP_209852023.1">
    <property type="nucleotide sequence ID" value="NZ_CBCRVE010000004.1"/>
</dbReference>
<evidence type="ECO:0000259" key="5">
    <source>
        <dbReference type="PROSITE" id="PS51000"/>
    </source>
</evidence>
<dbReference type="PROSITE" id="PS51000">
    <property type="entry name" value="HTH_DEOR_2"/>
    <property type="match status" value="1"/>
</dbReference>
<feature type="domain" description="CBS" evidence="6">
    <location>
        <begin position="87"/>
        <end position="146"/>
    </location>
</feature>
<feature type="domain" description="CBS" evidence="6">
    <location>
        <begin position="152"/>
        <end position="221"/>
    </location>
</feature>
<dbReference type="InterPro" id="IPR036390">
    <property type="entry name" value="WH_DNA-bd_sf"/>
</dbReference>
<organism evidence="7 8">
    <name type="scientific">Paenibacillus sediminis</name>
    <dbReference type="NCBI Taxonomy" id="664909"/>
    <lineage>
        <taxon>Bacteria</taxon>
        <taxon>Bacillati</taxon>
        <taxon>Bacillota</taxon>
        <taxon>Bacilli</taxon>
        <taxon>Bacillales</taxon>
        <taxon>Paenibacillaceae</taxon>
        <taxon>Paenibacillus</taxon>
    </lineage>
</organism>
<dbReference type="InterPro" id="IPR036388">
    <property type="entry name" value="WH-like_DNA-bd_sf"/>
</dbReference>
<dbReference type="Gene3D" id="1.10.10.10">
    <property type="entry name" value="Winged helix-like DNA-binding domain superfamily/Winged helix DNA-binding domain"/>
    <property type="match status" value="1"/>
</dbReference>